<evidence type="ECO:0000259" key="6">
    <source>
        <dbReference type="PROSITE" id="PS50405"/>
    </source>
</evidence>
<protein>
    <recommendedName>
        <fullName evidence="2">glutathione transferase</fullName>
        <ecNumber evidence="2">2.5.1.18</ecNumber>
    </recommendedName>
</protein>
<comment type="similarity">
    <text evidence="1">Belongs to the GST superfamily.</text>
</comment>
<reference evidence="7" key="1">
    <citation type="journal article" date="2021" name="Nat. Commun.">
        <title>Genetic determinants of endophytism in the Arabidopsis root mycobiome.</title>
        <authorList>
            <person name="Mesny F."/>
            <person name="Miyauchi S."/>
            <person name="Thiergart T."/>
            <person name="Pickel B."/>
            <person name="Atanasova L."/>
            <person name="Karlsson M."/>
            <person name="Huettel B."/>
            <person name="Barry K.W."/>
            <person name="Haridas S."/>
            <person name="Chen C."/>
            <person name="Bauer D."/>
            <person name="Andreopoulos W."/>
            <person name="Pangilinan J."/>
            <person name="LaButti K."/>
            <person name="Riley R."/>
            <person name="Lipzen A."/>
            <person name="Clum A."/>
            <person name="Drula E."/>
            <person name="Henrissat B."/>
            <person name="Kohler A."/>
            <person name="Grigoriev I.V."/>
            <person name="Martin F.M."/>
            <person name="Hacquard S."/>
        </authorList>
    </citation>
    <scope>NUCLEOTIDE SEQUENCE</scope>
    <source>
        <strain evidence="7">MPI-SDFR-AT-0120</strain>
    </source>
</reference>
<dbReference type="InterPro" id="IPR004046">
    <property type="entry name" value="GST_C"/>
</dbReference>
<proteinExistence type="inferred from homology"/>
<evidence type="ECO:0000256" key="4">
    <source>
        <dbReference type="ARBA" id="ARBA00047960"/>
    </source>
</evidence>
<dbReference type="CDD" id="cd03189">
    <property type="entry name" value="GST_C_GTT1_like"/>
    <property type="match status" value="1"/>
</dbReference>
<dbReference type="Proteomes" id="UP000813461">
    <property type="component" value="Unassembled WGS sequence"/>
</dbReference>
<dbReference type="SUPFAM" id="SSF47616">
    <property type="entry name" value="GST C-terminal domain-like"/>
    <property type="match status" value="1"/>
</dbReference>
<evidence type="ECO:0000259" key="5">
    <source>
        <dbReference type="PROSITE" id="PS50404"/>
    </source>
</evidence>
<evidence type="ECO:0000256" key="1">
    <source>
        <dbReference type="ARBA" id="ARBA00007409"/>
    </source>
</evidence>
<dbReference type="PANTHER" id="PTHR44051">
    <property type="entry name" value="GLUTATHIONE S-TRANSFERASE-RELATED"/>
    <property type="match status" value="1"/>
</dbReference>
<dbReference type="AlphaFoldDB" id="A0A8K0VWJ4"/>
<dbReference type="FunFam" id="3.40.30.10:FF:000156">
    <property type="entry name" value="Glutathione S-transferase 1"/>
    <property type="match status" value="1"/>
</dbReference>
<dbReference type="GO" id="GO:0005737">
    <property type="term" value="C:cytoplasm"/>
    <property type="evidence" value="ECO:0007669"/>
    <property type="project" value="UniProtKB-ARBA"/>
</dbReference>
<dbReference type="EMBL" id="JAGMVJ010000015">
    <property type="protein sequence ID" value="KAH7080956.1"/>
    <property type="molecule type" value="Genomic_DNA"/>
</dbReference>
<evidence type="ECO:0000256" key="2">
    <source>
        <dbReference type="ARBA" id="ARBA00012452"/>
    </source>
</evidence>
<dbReference type="GO" id="GO:0004602">
    <property type="term" value="F:glutathione peroxidase activity"/>
    <property type="evidence" value="ECO:0007669"/>
    <property type="project" value="UniProtKB-ARBA"/>
</dbReference>
<feature type="domain" description="GST N-terminal" evidence="5">
    <location>
        <begin position="8"/>
        <end position="95"/>
    </location>
</feature>
<dbReference type="SFLD" id="SFLDS00019">
    <property type="entry name" value="Glutathione_Transferase_(cytos"/>
    <property type="match status" value="1"/>
</dbReference>
<dbReference type="PROSITE" id="PS50404">
    <property type="entry name" value="GST_NTER"/>
    <property type="match status" value="1"/>
</dbReference>
<dbReference type="Gene3D" id="1.20.1050.10">
    <property type="match status" value="1"/>
</dbReference>
<dbReference type="OrthoDB" id="2098326at2759"/>
<comment type="catalytic activity">
    <reaction evidence="4">
        <text>RX + glutathione = an S-substituted glutathione + a halide anion + H(+)</text>
        <dbReference type="Rhea" id="RHEA:16437"/>
        <dbReference type="ChEBI" id="CHEBI:15378"/>
        <dbReference type="ChEBI" id="CHEBI:16042"/>
        <dbReference type="ChEBI" id="CHEBI:17792"/>
        <dbReference type="ChEBI" id="CHEBI:57925"/>
        <dbReference type="ChEBI" id="CHEBI:90779"/>
        <dbReference type="EC" id="2.5.1.18"/>
    </reaction>
</comment>
<dbReference type="InterPro" id="IPR004045">
    <property type="entry name" value="Glutathione_S-Trfase_N"/>
</dbReference>
<organism evidence="7 8">
    <name type="scientific">Paraphoma chrysanthemicola</name>
    <dbReference type="NCBI Taxonomy" id="798071"/>
    <lineage>
        <taxon>Eukaryota</taxon>
        <taxon>Fungi</taxon>
        <taxon>Dikarya</taxon>
        <taxon>Ascomycota</taxon>
        <taxon>Pezizomycotina</taxon>
        <taxon>Dothideomycetes</taxon>
        <taxon>Pleosporomycetidae</taxon>
        <taxon>Pleosporales</taxon>
        <taxon>Pleosporineae</taxon>
        <taxon>Phaeosphaeriaceae</taxon>
        <taxon>Paraphoma</taxon>
    </lineage>
</organism>
<dbReference type="InterPro" id="IPR036249">
    <property type="entry name" value="Thioredoxin-like_sf"/>
</dbReference>
<dbReference type="InterPro" id="IPR010987">
    <property type="entry name" value="Glutathione-S-Trfase_C-like"/>
</dbReference>
<dbReference type="SFLD" id="SFLDG00358">
    <property type="entry name" value="Main_(cytGST)"/>
    <property type="match status" value="1"/>
</dbReference>
<dbReference type="Pfam" id="PF14497">
    <property type="entry name" value="GST_C_3"/>
    <property type="match status" value="1"/>
</dbReference>
<gene>
    <name evidence="7" type="ORF">FB567DRAFT_532177</name>
</gene>
<accession>A0A8K0VWJ4</accession>
<name>A0A8K0VWJ4_9PLEO</name>
<dbReference type="PANTHER" id="PTHR44051:SF9">
    <property type="entry name" value="GLUTATHIONE S-TRANSFERASE 1"/>
    <property type="match status" value="1"/>
</dbReference>
<dbReference type="SUPFAM" id="SSF52833">
    <property type="entry name" value="Thioredoxin-like"/>
    <property type="match status" value="1"/>
</dbReference>
<dbReference type="InterPro" id="IPR036282">
    <property type="entry name" value="Glutathione-S-Trfase_C_sf"/>
</dbReference>
<dbReference type="Pfam" id="PF13409">
    <property type="entry name" value="GST_N_2"/>
    <property type="match status" value="1"/>
</dbReference>
<sequence>MASSNQQGAKITVYWLEKSRGQRAVWLLEELNLEYEIKVFRRNKEFRAGDDLKAVHPLGRSPVIGITPADSEKEIIVAESETIVDYVCEHFGRHLIPQRYPEGKEGVLGAENEEFMRYRFLMDYAEGSFFTLLLVALILGRIKNAPVPFFLKPITRGIANKVDDSFTNPELKKHCDFLEDILSKSAGEFFCGQNFSGADIMMHFALEGATQRVPLSETSYPKLYDYMRRMQKRDAYQRASKRVSEASGEEYVAFSDLKGMASAE</sequence>
<dbReference type="GO" id="GO:0004364">
    <property type="term" value="F:glutathione transferase activity"/>
    <property type="evidence" value="ECO:0007669"/>
    <property type="project" value="UniProtKB-EC"/>
</dbReference>
<evidence type="ECO:0000313" key="7">
    <source>
        <dbReference type="EMBL" id="KAH7080956.1"/>
    </source>
</evidence>
<evidence type="ECO:0000256" key="3">
    <source>
        <dbReference type="ARBA" id="ARBA00022679"/>
    </source>
</evidence>
<dbReference type="InterPro" id="IPR040079">
    <property type="entry name" value="Glutathione_S-Trfase"/>
</dbReference>
<evidence type="ECO:0000313" key="8">
    <source>
        <dbReference type="Proteomes" id="UP000813461"/>
    </source>
</evidence>
<dbReference type="EC" id="2.5.1.18" evidence="2"/>
<comment type="caution">
    <text evidence="7">The sequence shown here is derived from an EMBL/GenBank/DDBJ whole genome shotgun (WGS) entry which is preliminary data.</text>
</comment>
<dbReference type="Gene3D" id="3.40.30.10">
    <property type="entry name" value="Glutaredoxin"/>
    <property type="match status" value="1"/>
</dbReference>
<keyword evidence="8" id="KW-1185">Reference proteome</keyword>
<keyword evidence="3" id="KW-0808">Transferase</keyword>
<dbReference type="PROSITE" id="PS50405">
    <property type="entry name" value="GST_CTER"/>
    <property type="match status" value="1"/>
</dbReference>
<feature type="domain" description="GST C-terminal" evidence="6">
    <location>
        <begin position="111"/>
        <end position="254"/>
    </location>
</feature>